<keyword evidence="1" id="KW-1133">Transmembrane helix</keyword>
<keyword evidence="3" id="KW-1185">Reference proteome</keyword>
<feature type="transmembrane region" description="Helical" evidence="1">
    <location>
        <begin position="118"/>
        <end position="137"/>
    </location>
</feature>
<feature type="transmembrane region" description="Helical" evidence="1">
    <location>
        <begin position="7"/>
        <end position="24"/>
    </location>
</feature>
<dbReference type="EMBL" id="APLF01000011">
    <property type="protein sequence ID" value="EMY80532.1"/>
    <property type="molecule type" value="Genomic_DNA"/>
</dbReference>
<proteinExistence type="predicted"/>
<dbReference type="AlphaFoldDB" id="N1WTL5"/>
<comment type="caution">
    <text evidence="2">The sequence shown here is derived from an EMBL/GenBank/DDBJ whole genome shotgun (WGS) entry which is preliminary data.</text>
</comment>
<evidence type="ECO:0000313" key="3">
    <source>
        <dbReference type="Proteomes" id="UP000012317"/>
    </source>
</evidence>
<feature type="transmembrane region" description="Helical" evidence="1">
    <location>
        <begin position="44"/>
        <end position="66"/>
    </location>
</feature>
<gene>
    <name evidence="2" type="ORF">pgond44_11126</name>
</gene>
<feature type="transmembrane region" description="Helical" evidence="1">
    <location>
        <begin position="78"/>
        <end position="98"/>
    </location>
</feature>
<sequence length="147" mass="16749">MSFSQRVGVTIPILWLGFVLSISFMEAWLKFQAEGVTQVIGLSIGRLVFGVLNKVELFFMIALLFSTLKAYGFKINKTLKTILISLLVILLAQTFYLLPMLDQRAVMIIDGTIPDSTYLHFYYVFLELLKVILLAIFSHQMLSKYKG</sequence>
<evidence type="ECO:0008006" key="4">
    <source>
        <dbReference type="Google" id="ProtNLM"/>
    </source>
</evidence>
<reference evidence="2 3" key="1">
    <citation type="journal article" date="2014" name="Genome Biol. Evol.">
        <title>Extensive gene acquisition in the extremely psychrophilic bacterial species Psychroflexus torquis and the link to sea-ice ecosystem specialism.</title>
        <authorList>
            <person name="Feng S."/>
            <person name="Powell S.M."/>
            <person name="Wilson R."/>
            <person name="Bowman J.P."/>
        </authorList>
    </citation>
    <scope>NUCLEOTIDE SEQUENCE [LARGE SCALE GENOMIC DNA]</scope>
    <source>
        <strain evidence="2 3">ACAM 44</strain>
    </source>
</reference>
<name>N1WTL5_9FLAO</name>
<keyword evidence="1" id="KW-0812">Transmembrane</keyword>
<keyword evidence="1" id="KW-0472">Membrane</keyword>
<dbReference type="TCDB" id="9.A.55.1.9">
    <property type="family name" value="the tmem205 (tmem205) family"/>
</dbReference>
<evidence type="ECO:0000256" key="1">
    <source>
        <dbReference type="SAM" id="Phobius"/>
    </source>
</evidence>
<dbReference type="eggNOG" id="ENOG5032YPC">
    <property type="taxonomic scope" value="Bacteria"/>
</dbReference>
<evidence type="ECO:0000313" key="2">
    <source>
        <dbReference type="EMBL" id="EMY80532.1"/>
    </source>
</evidence>
<dbReference type="RefSeq" id="WP_003441785.1">
    <property type="nucleotide sequence ID" value="NZ_APLF01000011.1"/>
</dbReference>
<dbReference type="Proteomes" id="UP000012317">
    <property type="component" value="Unassembled WGS sequence"/>
</dbReference>
<organism evidence="2 3">
    <name type="scientific">Psychroflexus gondwanensis ACAM 44</name>
    <dbReference type="NCBI Taxonomy" id="1189619"/>
    <lineage>
        <taxon>Bacteria</taxon>
        <taxon>Pseudomonadati</taxon>
        <taxon>Bacteroidota</taxon>
        <taxon>Flavobacteriia</taxon>
        <taxon>Flavobacteriales</taxon>
        <taxon>Flavobacteriaceae</taxon>
        <taxon>Psychroflexus</taxon>
    </lineage>
</organism>
<protein>
    <recommendedName>
        <fullName evidence="4">DUF4149 domain-containing protein</fullName>
    </recommendedName>
</protein>
<dbReference type="STRING" id="1189619.pgond44_11126"/>
<accession>N1WTL5</accession>